<reference evidence="3 5" key="2">
    <citation type="submission" date="2019-05" db="EMBL/GenBank/DDBJ databases">
        <title>Pasteurellaceae isolates from reptiles.</title>
        <authorList>
            <person name="Bojesen A.M."/>
            <person name="Lund E."/>
        </authorList>
    </citation>
    <scope>NUCLEOTIDE SEQUENCE [LARGE SCALE GENOMIC DNA]</scope>
    <source>
        <strain evidence="3 5">ELNT2x</strain>
    </source>
</reference>
<dbReference type="PANTHER" id="PTHR42709">
    <property type="entry name" value="ALKALINE PHOSPHATASE LIKE PROTEIN"/>
    <property type="match status" value="1"/>
</dbReference>
<gene>
    <name evidence="2" type="ORF">EDC16_11438</name>
    <name evidence="3" type="ORF">FHQ21_02145</name>
</gene>
<evidence type="ECO:0000256" key="1">
    <source>
        <dbReference type="SAM" id="Phobius"/>
    </source>
</evidence>
<comment type="caution">
    <text evidence="2">The sequence shown here is derived from an EMBL/GenBank/DDBJ whole genome shotgun (WGS) entry which is preliminary data.</text>
</comment>
<protein>
    <submittedName>
        <fullName evidence="3">DedA family protein</fullName>
    </submittedName>
    <submittedName>
        <fullName evidence="2">Membrane protein YqaA with SNARE-associated domain</fullName>
    </submittedName>
</protein>
<proteinExistence type="predicted"/>
<dbReference type="Proteomes" id="UP000305526">
    <property type="component" value="Unassembled WGS sequence"/>
</dbReference>
<organism evidence="2 4">
    <name type="scientific">Testudinibacter aquarius</name>
    <dbReference type="NCBI Taxonomy" id="1524974"/>
    <lineage>
        <taxon>Bacteria</taxon>
        <taxon>Pseudomonadati</taxon>
        <taxon>Pseudomonadota</taxon>
        <taxon>Gammaproteobacteria</taxon>
        <taxon>Pasteurellales</taxon>
        <taxon>Pasteurellaceae</taxon>
        <taxon>Testudinibacter</taxon>
    </lineage>
</organism>
<evidence type="ECO:0000313" key="4">
    <source>
        <dbReference type="Proteomes" id="UP000294619"/>
    </source>
</evidence>
<dbReference type="RefSeq" id="WP_132968050.1">
    <property type="nucleotide sequence ID" value="NZ_LEKL01000053.1"/>
</dbReference>
<dbReference type="AlphaFoldDB" id="A0A4R3XX89"/>
<dbReference type="Proteomes" id="UP000294619">
    <property type="component" value="Unassembled WGS sequence"/>
</dbReference>
<keyword evidence="5" id="KW-1185">Reference proteome</keyword>
<feature type="transmembrane region" description="Helical" evidence="1">
    <location>
        <begin position="105"/>
        <end position="131"/>
    </location>
</feature>
<keyword evidence="1" id="KW-0812">Transmembrane</keyword>
<reference evidence="2 4" key="1">
    <citation type="submission" date="2019-03" db="EMBL/GenBank/DDBJ databases">
        <title>Genomic Encyclopedia of Type Strains, Phase IV (KMG-IV): sequencing the most valuable type-strain genomes for metagenomic binning, comparative biology and taxonomic classification.</title>
        <authorList>
            <person name="Goeker M."/>
        </authorList>
    </citation>
    <scope>NUCLEOTIDE SEQUENCE [LARGE SCALE GENOMIC DNA]</scope>
    <source>
        <strain evidence="2 4">DSM 28140</strain>
    </source>
</reference>
<feature type="transmembrane region" description="Helical" evidence="1">
    <location>
        <begin position="59"/>
        <end position="84"/>
    </location>
</feature>
<sequence>MSDALSGEWLNWLPAWVAQSQLLLMFVSAFLSATLLPGNSEVVFSGLLLLNRFSFENNILAIFNLWWVATVGNSLGSMTSYAVGRMVSMPEWQHLNRRQQQGLQLLARYGSVSLLFSWLPIIGDLLCVASGWLRLHWLPSLIFITLGKGLRYFLLIALSQL</sequence>
<name>A0A4R3XX89_9PAST</name>
<feature type="transmembrane region" description="Helical" evidence="1">
    <location>
        <begin position="21"/>
        <end position="39"/>
    </location>
</feature>
<dbReference type="InterPro" id="IPR051311">
    <property type="entry name" value="DedA_domain"/>
</dbReference>
<dbReference type="EMBL" id="VDGV01000011">
    <property type="protein sequence ID" value="TNG93211.1"/>
    <property type="molecule type" value="Genomic_DNA"/>
</dbReference>
<dbReference type="PANTHER" id="PTHR42709:SF4">
    <property type="entry name" value="INNER MEMBRANE PROTEIN YQAA"/>
    <property type="match status" value="1"/>
</dbReference>
<keyword evidence="1" id="KW-1133">Transmembrane helix</keyword>
<dbReference type="EMBL" id="SMCP01000014">
    <property type="protein sequence ID" value="TCV83672.1"/>
    <property type="molecule type" value="Genomic_DNA"/>
</dbReference>
<keyword evidence="1" id="KW-0472">Membrane</keyword>
<accession>A0A4R3XX89</accession>
<feature type="transmembrane region" description="Helical" evidence="1">
    <location>
        <begin position="137"/>
        <end position="158"/>
    </location>
</feature>
<evidence type="ECO:0000313" key="5">
    <source>
        <dbReference type="Proteomes" id="UP000305526"/>
    </source>
</evidence>
<evidence type="ECO:0000313" key="2">
    <source>
        <dbReference type="EMBL" id="TCV83672.1"/>
    </source>
</evidence>
<evidence type="ECO:0000313" key="3">
    <source>
        <dbReference type="EMBL" id="TNG93211.1"/>
    </source>
</evidence>